<feature type="compositionally biased region" description="Acidic residues" evidence="1">
    <location>
        <begin position="250"/>
        <end position="270"/>
    </location>
</feature>
<feature type="region of interest" description="Disordered" evidence="1">
    <location>
        <begin position="366"/>
        <end position="391"/>
    </location>
</feature>
<reference evidence="4" key="1">
    <citation type="submission" date="2017-03" db="EMBL/GenBank/DDBJ databases">
        <title>Genomes of endolithic fungi from Antarctica.</title>
        <authorList>
            <person name="Coleine C."/>
            <person name="Masonjones S."/>
            <person name="Stajich J.E."/>
        </authorList>
    </citation>
    <scope>NUCLEOTIDE SEQUENCE [LARGE SCALE GENOMIC DNA]</scope>
    <source>
        <strain evidence="4">CCFEE 5527</strain>
    </source>
</reference>
<evidence type="ECO:0000256" key="1">
    <source>
        <dbReference type="SAM" id="MobiDB-lite"/>
    </source>
</evidence>
<dbReference type="SUPFAM" id="SSF49879">
    <property type="entry name" value="SMAD/FHA domain"/>
    <property type="match status" value="1"/>
</dbReference>
<feature type="compositionally biased region" description="Acidic residues" evidence="1">
    <location>
        <begin position="159"/>
        <end position="170"/>
    </location>
</feature>
<dbReference type="STRING" id="1507870.A0A1V8SC58"/>
<name>A0A1V8SC58_9PEZI</name>
<feature type="compositionally biased region" description="Low complexity" evidence="1">
    <location>
        <begin position="271"/>
        <end position="284"/>
    </location>
</feature>
<gene>
    <name evidence="3" type="ORF">B0A48_17146</name>
</gene>
<dbReference type="CDD" id="cd00060">
    <property type="entry name" value="FHA"/>
    <property type="match status" value="1"/>
</dbReference>
<dbReference type="PANTHER" id="PTHR23308">
    <property type="entry name" value="NUCLEAR INHIBITOR OF PROTEIN PHOSPHATASE-1"/>
    <property type="match status" value="1"/>
</dbReference>
<dbReference type="InterPro" id="IPR000253">
    <property type="entry name" value="FHA_dom"/>
</dbReference>
<dbReference type="AlphaFoldDB" id="A0A1V8SC58"/>
<dbReference type="EMBL" id="NAJO01000062">
    <property type="protein sequence ID" value="OQN96722.1"/>
    <property type="molecule type" value="Genomic_DNA"/>
</dbReference>
<comment type="caution">
    <text evidence="3">The sequence shown here is derived from an EMBL/GenBank/DDBJ whole genome shotgun (WGS) entry which is preliminary data.</text>
</comment>
<dbReference type="PROSITE" id="PS50006">
    <property type="entry name" value="FHA_DOMAIN"/>
    <property type="match status" value="1"/>
</dbReference>
<evidence type="ECO:0000313" key="4">
    <source>
        <dbReference type="Proteomes" id="UP000192596"/>
    </source>
</evidence>
<dbReference type="Pfam" id="PF00498">
    <property type="entry name" value="FHA"/>
    <property type="match status" value="1"/>
</dbReference>
<dbReference type="InterPro" id="IPR008984">
    <property type="entry name" value="SMAD_FHA_dom_sf"/>
</dbReference>
<dbReference type="SMART" id="SM00240">
    <property type="entry name" value="FHA"/>
    <property type="match status" value="1"/>
</dbReference>
<dbReference type="InterPro" id="IPR050923">
    <property type="entry name" value="Cell_Proc_Reg/RNA_Proc"/>
</dbReference>
<feature type="region of interest" description="Disordered" evidence="1">
    <location>
        <begin position="250"/>
        <end position="331"/>
    </location>
</feature>
<evidence type="ECO:0000259" key="2">
    <source>
        <dbReference type="PROSITE" id="PS50006"/>
    </source>
</evidence>
<keyword evidence="4" id="KW-1185">Reference proteome</keyword>
<dbReference type="InParanoid" id="A0A1V8SC58"/>
<sequence length="624" mass="66900">MAASPSSTAVVVTLTPTNDPSDTRTILIRPGTPLTIGRSSRSEPKNLVRGTHNALFENPVISRKHAQLTLSASSPGAVNIVDLHSMHGTTVNGMKLSGSELRRLHTGDVVKLGDEVVRSHDKHDGLTLTIDIAGQPSIPGIPTYPKMATSTSNSFTVPDGDDSDYDSDASEIERSYNNLTSSAQTTPEQGSDKIGSQQAPIDLDEPTGYEYSAADEHEDVNVVTESVQEKVIPDTYAWGEYDDVYAMSEDVSDAEEEEEESYHSDEENDDNSAASDDADSNMADSDVEDEAPEVLSSKREPSLELGTSSFGTAPPATESAAASKKPHYDPVRGYEVPHSTFKVSLPPNFAEASSAAITAQYHSKPYASTQPASSMNPYPAAHADNSRRWDAPARRSVDDAYFGHDTGVWGSGSAYQYTNPYYAASPYVYPQGTGYYDPQPATLPIVPAYQAVQPKTTSKVDIMNLVEDRAAKIEERIAPTASTHLKRKANEISEDSVALPPVATAQTLESLRNAFAPSSPVAETTLNDITFTDIPSITDTDVIAPSAPRKKKARAIEDPFADMSDVDWLKLLGEPIKPRPAKRMKMVKKALSHAATAGSYMALGSALTVAFLASPAAESLLGAL</sequence>
<feature type="compositionally biased region" description="Polar residues" evidence="1">
    <location>
        <begin position="366"/>
        <end position="376"/>
    </location>
</feature>
<protein>
    <recommendedName>
        <fullName evidence="2">FHA domain-containing protein</fullName>
    </recommendedName>
</protein>
<dbReference type="Proteomes" id="UP000192596">
    <property type="component" value="Unassembled WGS sequence"/>
</dbReference>
<dbReference type="Gene3D" id="2.60.200.20">
    <property type="match status" value="1"/>
</dbReference>
<evidence type="ECO:0000313" key="3">
    <source>
        <dbReference type="EMBL" id="OQN96722.1"/>
    </source>
</evidence>
<accession>A0A1V8SC58</accession>
<feature type="compositionally biased region" description="Low complexity" evidence="1">
    <location>
        <begin position="312"/>
        <end position="323"/>
    </location>
</feature>
<feature type="compositionally biased region" description="Polar residues" evidence="1">
    <location>
        <begin position="175"/>
        <end position="199"/>
    </location>
</feature>
<organism evidence="3 4">
    <name type="scientific">Cryoendolithus antarcticus</name>
    <dbReference type="NCBI Taxonomy" id="1507870"/>
    <lineage>
        <taxon>Eukaryota</taxon>
        <taxon>Fungi</taxon>
        <taxon>Dikarya</taxon>
        <taxon>Ascomycota</taxon>
        <taxon>Pezizomycotina</taxon>
        <taxon>Dothideomycetes</taxon>
        <taxon>Dothideomycetidae</taxon>
        <taxon>Cladosporiales</taxon>
        <taxon>Cladosporiaceae</taxon>
        <taxon>Cryoendolithus</taxon>
    </lineage>
</organism>
<proteinExistence type="predicted"/>
<dbReference type="OrthoDB" id="4096268at2759"/>
<feature type="domain" description="FHA" evidence="2">
    <location>
        <begin position="34"/>
        <end position="96"/>
    </location>
</feature>
<feature type="region of interest" description="Disordered" evidence="1">
    <location>
        <begin position="141"/>
        <end position="205"/>
    </location>
</feature>